<gene>
    <name evidence="1" type="ORF">OE88DRAFT_1038610</name>
</gene>
<protein>
    <submittedName>
        <fullName evidence="1">Uncharacterized protein</fullName>
    </submittedName>
</protein>
<dbReference type="EMBL" id="ML213532">
    <property type="protein sequence ID" value="TFK46162.1"/>
    <property type="molecule type" value="Genomic_DNA"/>
</dbReference>
<dbReference type="AlphaFoldDB" id="A0A5C3ML91"/>
<accession>A0A5C3ML91</accession>
<sequence>MISLRDYSYRYPRIARRDSRSWLYVLLRQLCTKGTGRSSTAAQRQTPCHLTFEPMQDGMHAIASIARVALPACLFWVVIIPSSAREASQLCHSHDDYDDNKQG</sequence>
<reference evidence="1 2" key="1">
    <citation type="journal article" date="2019" name="Nat. Ecol. Evol.">
        <title>Megaphylogeny resolves global patterns of mushroom evolution.</title>
        <authorList>
            <person name="Varga T."/>
            <person name="Krizsan K."/>
            <person name="Foldi C."/>
            <person name="Dima B."/>
            <person name="Sanchez-Garcia M."/>
            <person name="Sanchez-Ramirez S."/>
            <person name="Szollosi G.J."/>
            <person name="Szarkandi J.G."/>
            <person name="Papp V."/>
            <person name="Albert L."/>
            <person name="Andreopoulos W."/>
            <person name="Angelini C."/>
            <person name="Antonin V."/>
            <person name="Barry K.W."/>
            <person name="Bougher N.L."/>
            <person name="Buchanan P."/>
            <person name="Buyck B."/>
            <person name="Bense V."/>
            <person name="Catcheside P."/>
            <person name="Chovatia M."/>
            <person name="Cooper J."/>
            <person name="Damon W."/>
            <person name="Desjardin D."/>
            <person name="Finy P."/>
            <person name="Geml J."/>
            <person name="Haridas S."/>
            <person name="Hughes K."/>
            <person name="Justo A."/>
            <person name="Karasinski D."/>
            <person name="Kautmanova I."/>
            <person name="Kiss B."/>
            <person name="Kocsube S."/>
            <person name="Kotiranta H."/>
            <person name="LaButti K.M."/>
            <person name="Lechner B.E."/>
            <person name="Liimatainen K."/>
            <person name="Lipzen A."/>
            <person name="Lukacs Z."/>
            <person name="Mihaltcheva S."/>
            <person name="Morgado L.N."/>
            <person name="Niskanen T."/>
            <person name="Noordeloos M.E."/>
            <person name="Ohm R.A."/>
            <person name="Ortiz-Santana B."/>
            <person name="Ovrebo C."/>
            <person name="Racz N."/>
            <person name="Riley R."/>
            <person name="Savchenko A."/>
            <person name="Shiryaev A."/>
            <person name="Soop K."/>
            <person name="Spirin V."/>
            <person name="Szebenyi C."/>
            <person name="Tomsovsky M."/>
            <person name="Tulloss R.E."/>
            <person name="Uehling J."/>
            <person name="Grigoriev I.V."/>
            <person name="Vagvolgyi C."/>
            <person name="Papp T."/>
            <person name="Martin F.M."/>
            <person name="Miettinen O."/>
            <person name="Hibbett D.S."/>
            <person name="Nagy L.G."/>
        </authorList>
    </citation>
    <scope>NUCLEOTIDE SEQUENCE [LARGE SCALE GENOMIC DNA]</scope>
    <source>
        <strain evidence="1 2">OMC1185</strain>
    </source>
</reference>
<evidence type="ECO:0000313" key="1">
    <source>
        <dbReference type="EMBL" id="TFK46162.1"/>
    </source>
</evidence>
<keyword evidence="2" id="KW-1185">Reference proteome</keyword>
<dbReference type="Proteomes" id="UP000305948">
    <property type="component" value="Unassembled WGS sequence"/>
</dbReference>
<proteinExistence type="predicted"/>
<evidence type="ECO:0000313" key="2">
    <source>
        <dbReference type="Proteomes" id="UP000305948"/>
    </source>
</evidence>
<name>A0A5C3ML91_9AGAM</name>
<organism evidence="1 2">
    <name type="scientific">Heliocybe sulcata</name>
    <dbReference type="NCBI Taxonomy" id="5364"/>
    <lineage>
        <taxon>Eukaryota</taxon>
        <taxon>Fungi</taxon>
        <taxon>Dikarya</taxon>
        <taxon>Basidiomycota</taxon>
        <taxon>Agaricomycotina</taxon>
        <taxon>Agaricomycetes</taxon>
        <taxon>Gloeophyllales</taxon>
        <taxon>Gloeophyllaceae</taxon>
        <taxon>Heliocybe</taxon>
    </lineage>
</organism>